<evidence type="ECO:0000259" key="2">
    <source>
        <dbReference type="Pfam" id="PF02705"/>
    </source>
</evidence>
<feature type="transmembrane region" description="Helical" evidence="1">
    <location>
        <begin position="350"/>
        <end position="369"/>
    </location>
</feature>
<evidence type="ECO:0000313" key="3">
    <source>
        <dbReference type="EMBL" id="CAG8634151.1"/>
    </source>
</evidence>
<organism evidence="3 4">
    <name type="scientific">Dentiscutata erythropus</name>
    <dbReference type="NCBI Taxonomy" id="1348616"/>
    <lineage>
        <taxon>Eukaryota</taxon>
        <taxon>Fungi</taxon>
        <taxon>Fungi incertae sedis</taxon>
        <taxon>Mucoromycota</taxon>
        <taxon>Glomeromycotina</taxon>
        <taxon>Glomeromycetes</taxon>
        <taxon>Diversisporales</taxon>
        <taxon>Gigasporaceae</taxon>
        <taxon>Dentiscutata</taxon>
    </lineage>
</organism>
<dbReference type="PANTHER" id="PTHR30540">
    <property type="entry name" value="OSMOTIC STRESS POTASSIUM TRANSPORTER"/>
    <property type="match status" value="1"/>
</dbReference>
<feature type="transmembrane region" description="Helical" evidence="1">
    <location>
        <begin position="389"/>
        <end position="415"/>
    </location>
</feature>
<dbReference type="Pfam" id="PF02705">
    <property type="entry name" value="K_trans"/>
    <property type="match status" value="1"/>
</dbReference>
<dbReference type="OrthoDB" id="504708at2759"/>
<feature type="transmembrane region" description="Helical" evidence="1">
    <location>
        <begin position="527"/>
        <end position="545"/>
    </location>
</feature>
<keyword evidence="1" id="KW-0472">Membrane</keyword>
<feature type="transmembrane region" description="Helical" evidence="1">
    <location>
        <begin position="25"/>
        <end position="43"/>
    </location>
</feature>
<feature type="domain" description="K+ potassium transporter integral membrane" evidence="2">
    <location>
        <begin position="124"/>
        <end position="546"/>
    </location>
</feature>
<feature type="transmembrane region" description="Helical" evidence="1">
    <location>
        <begin position="445"/>
        <end position="463"/>
    </location>
</feature>
<protein>
    <submittedName>
        <fullName evidence="3">645_t:CDS:1</fullName>
    </submittedName>
</protein>
<evidence type="ECO:0000256" key="1">
    <source>
        <dbReference type="SAM" id="Phobius"/>
    </source>
</evidence>
<dbReference type="InterPro" id="IPR003855">
    <property type="entry name" value="K+_transporter"/>
</dbReference>
<keyword evidence="4" id="KW-1185">Reference proteome</keyword>
<dbReference type="AlphaFoldDB" id="A0A9N9DAJ1"/>
<sequence>MTFIRSSVDDKDQINELKAKMIKSVITYILEICMIILPSIGYFHQIAKFRKTKTSIGFSLDTCVLFEFSTGKRAFWTTGTLGVLSIFFNEQPWIVEALGYVALGIESTLPMPQCLQNFKQKSVEGFSPPTNPQDVYGSLSLIIWSLTIVPLIKYVCIVIWADYDGEGGTFSLYSLLSRHSGLSTHITRKFGDSSVSKYGTMPINGPERPNFISKSQTVQNCLLVLVFFGASTVISDGLLTPAVSVISAIEGISVPAPSLRNAIVPIIGSLFAPIISLWFLSITAIGIWNITRHPAIFKALNPYYAIDYFVRKGVSGVKICGILLAITGVEAMFADLGHFSRKAIQISFPFFVYIPLVLTYLGQGASLILNPNVIENTFWLSIPDNKLIYWSMIILATLATIIASQAMISATFSLVCHSRKLGCFPGVKVVHTSKSVEGQIYLPEVNYFLMTLVLIICITFQKSKNLTNAYGMAVALVMFITTILMTIVIRVVWKFPIFVSIMFFLFFGFIDISFLSATLRKVPNGGWFALFVATILTFVMCLWRFKWFKNVGSGFFSSTNPDDILQEPVLLRESSSELPPFWIKGTDLNNGSIDQAESSYNILTTTSFNEMVPHKKITDLQRTNIQIHLSNDRNPMSHSSNII</sequence>
<evidence type="ECO:0000313" key="4">
    <source>
        <dbReference type="Proteomes" id="UP000789405"/>
    </source>
</evidence>
<keyword evidence="1" id="KW-0812">Transmembrane</keyword>
<dbReference type="InterPro" id="IPR053951">
    <property type="entry name" value="K_trans_N"/>
</dbReference>
<proteinExistence type="predicted"/>
<feature type="transmembrane region" description="Helical" evidence="1">
    <location>
        <begin position="469"/>
        <end position="488"/>
    </location>
</feature>
<dbReference type="GO" id="GO:0015079">
    <property type="term" value="F:potassium ion transmembrane transporter activity"/>
    <property type="evidence" value="ECO:0007669"/>
    <property type="project" value="InterPro"/>
</dbReference>
<dbReference type="GO" id="GO:0016020">
    <property type="term" value="C:membrane"/>
    <property type="evidence" value="ECO:0007669"/>
    <property type="project" value="UniProtKB-SubCell"/>
</dbReference>
<comment type="caution">
    <text evidence="3">The sequence shown here is derived from an EMBL/GenBank/DDBJ whole genome shotgun (WGS) entry which is preliminary data.</text>
</comment>
<dbReference type="EMBL" id="CAJVPY010005044">
    <property type="protein sequence ID" value="CAG8634151.1"/>
    <property type="molecule type" value="Genomic_DNA"/>
</dbReference>
<feature type="transmembrane region" description="Helical" evidence="1">
    <location>
        <begin position="263"/>
        <end position="288"/>
    </location>
</feature>
<feature type="transmembrane region" description="Helical" evidence="1">
    <location>
        <begin position="495"/>
        <end position="515"/>
    </location>
</feature>
<dbReference type="PANTHER" id="PTHR30540:SF83">
    <property type="entry name" value="K+ POTASSIUM TRANSPORTER"/>
    <property type="match status" value="1"/>
</dbReference>
<gene>
    <name evidence="3" type="ORF">DERYTH_LOCUS9303</name>
</gene>
<name>A0A9N9DAJ1_9GLOM</name>
<dbReference type="Proteomes" id="UP000789405">
    <property type="component" value="Unassembled WGS sequence"/>
</dbReference>
<feature type="transmembrane region" description="Helical" evidence="1">
    <location>
        <begin position="221"/>
        <end position="243"/>
    </location>
</feature>
<reference evidence="3" key="1">
    <citation type="submission" date="2021-06" db="EMBL/GenBank/DDBJ databases">
        <authorList>
            <person name="Kallberg Y."/>
            <person name="Tangrot J."/>
            <person name="Rosling A."/>
        </authorList>
    </citation>
    <scope>NUCLEOTIDE SEQUENCE</scope>
    <source>
        <strain evidence="3">MA453B</strain>
    </source>
</reference>
<accession>A0A9N9DAJ1</accession>
<keyword evidence="1" id="KW-1133">Transmembrane helix</keyword>